<comment type="caution">
    <text evidence="8">The sequence shown here is derived from an EMBL/GenBank/DDBJ whole genome shotgun (WGS) entry which is preliminary data.</text>
</comment>
<evidence type="ECO:0000256" key="2">
    <source>
        <dbReference type="ARBA" id="ARBA00010271"/>
    </source>
</evidence>
<dbReference type="PANTHER" id="PTHR11062">
    <property type="entry name" value="EXOSTOSIN HEPARAN SULFATE GLYCOSYLTRANSFERASE -RELATED"/>
    <property type="match status" value="1"/>
</dbReference>
<dbReference type="PROSITE" id="PS01186">
    <property type="entry name" value="EGF_2"/>
    <property type="match status" value="2"/>
</dbReference>
<feature type="region of interest" description="Disordered" evidence="5">
    <location>
        <begin position="59"/>
        <end position="79"/>
    </location>
</feature>
<organism evidence="8 9">
    <name type="scientific">Edaphochlamys debaryana</name>
    <dbReference type="NCBI Taxonomy" id="47281"/>
    <lineage>
        <taxon>Eukaryota</taxon>
        <taxon>Viridiplantae</taxon>
        <taxon>Chlorophyta</taxon>
        <taxon>core chlorophytes</taxon>
        <taxon>Chlorophyceae</taxon>
        <taxon>CS clade</taxon>
        <taxon>Chlamydomonadales</taxon>
        <taxon>Chlamydomonadales incertae sedis</taxon>
        <taxon>Edaphochlamys</taxon>
    </lineage>
</organism>
<protein>
    <recommendedName>
        <fullName evidence="7">EGF-like domain-containing protein</fullName>
    </recommendedName>
</protein>
<dbReference type="Gene3D" id="2.60.120.260">
    <property type="entry name" value="Galactose-binding domain-like"/>
    <property type="match status" value="1"/>
</dbReference>
<evidence type="ECO:0000313" key="9">
    <source>
        <dbReference type="Proteomes" id="UP000612055"/>
    </source>
</evidence>
<dbReference type="InterPro" id="IPR040911">
    <property type="entry name" value="Exostosin_GT47"/>
</dbReference>
<evidence type="ECO:0000313" key="8">
    <source>
        <dbReference type="EMBL" id="KAG2488200.1"/>
    </source>
</evidence>
<sequence length="802" mass="89806">MARFGNTALLSATGLLALAALCLAKFEAEELLMYAEMDERWEQEYRQLHASGRSLLQGLGAQSANGTPPAVASPPAVAQPATSKDHCSVTIGTWCGPFYEQTPTKRPSPPRGSQECPNNCNGVGQCQYDTGLCYCPVGFGGPDCTAPRKRPCWRMGADKRDEGWHVHEEWSHSRCAGICDDTNSMCYCPPETKFGRIEAPPGSPPGSPPNKTGRPMYWCQPATDKEGKKVKWGAVPYENLYGPNGWCNAEVPVFMCPCRHDGLIGSLCNIPVEMYCINQCSGRGECQQGFCKCHEGWYGHDCSRKKAGLSMHDEPDQVSRKPWLQPVITPPIAAEDPPVTSPTRTRPYIYIYDVKTDFSSDILQYRIERFACSYRHFEHGNRTVFVGYSAYSLETLLHEALLGSAHRTYDPEEADYFYVPIMWACLFDVYGWNPVPRWPADVHGARPYAAAMMQRLTAEWLNASFPWYARRGGRDHIWLTSTDEGACCVWKAVWPGIFLTHWGRTEMPHMPNTQYHADYYSHSIWHKEHPGEWLDQTSKAHPCFDPKKDLVIPAFKRTAHFRNSPYLGAEQQPRDIFLFFRGDLRLNPGQDPECKYSRCIRQRLFNLSTENDWPKRFNVILGDTHAIHGDYSELLAKSLFCLVPPGDGWSPRMEDAVLHGCIPVIIMDQVQVVYESILDVPSFSVRVAEKDLASVIDILKAVPQDKIKSMQDNLAKVWMRYRWLGTTMADADAREVVEANRAKNGGVLRPNPGTQFADVRTDDALSTLMQWLYAKIPEIHGSTAGGATAGAAAGGATGSVVH</sequence>
<feature type="disulfide bond" evidence="4">
    <location>
        <begin position="116"/>
        <end position="126"/>
    </location>
</feature>
<reference evidence="8" key="1">
    <citation type="journal article" date="2020" name="bioRxiv">
        <title>Comparative genomics of Chlamydomonas.</title>
        <authorList>
            <person name="Craig R.J."/>
            <person name="Hasan A.R."/>
            <person name="Ness R.W."/>
            <person name="Keightley P.D."/>
        </authorList>
    </citation>
    <scope>NUCLEOTIDE SEQUENCE</scope>
    <source>
        <strain evidence="8">CCAP 11/70</strain>
    </source>
</reference>
<keyword evidence="6" id="KW-0732">Signal</keyword>
<keyword evidence="3" id="KW-0333">Golgi apparatus</keyword>
<gene>
    <name evidence="8" type="ORF">HYH03_013194</name>
</gene>
<evidence type="ECO:0000256" key="4">
    <source>
        <dbReference type="PROSITE-ProRule" id="PRU00076"/>
    </source>
</evidence>
<comment type="subcellular location">
    <subcellularLocation>
        <location evidence="1">Golgi apparatus membrane</location>
        <topology evidence="1">Single-pass type II membrane protein</topology>
    </subcellularLocation>
</comment>
<dbReference type="InterPro" id="IPR000742">
    <property type="entry name" value="EGF"/>
</dbReference>
<feature type="disulfide bond" evidence="4">
    <location>
        <begin position="135"/>
        <end position="144"/>
    </location>
</feature>
<dbReference type="Proteomes" id="UP000612055">
    <property type="component" value="Unassembled WGS sequence"/>
</dbReference>
<evidence type="ECO:0000259" key="7">
    <source>
        <dbReference type="PROSITE" id="PS50026"/>
    </source>
</evidence>
<dbReference type="InterPro" id="IPR004263">
    <property type="entry name" value="Exostosin"/>
</dbReference>
<evidence type="ECO:0000256" key="1">
    <source>
        <dbReference type="ARBA" id="ARBA00004323"/>
    </source>
</evidence>
<dbReference type="OrthoDB" id="1924787at2759"/>
<comment type="similarity">
    <text evidence="2">Belongs to the glycosyltransferase 47 family.</text>
</comment>
<dbReference type="PANTHER" id="PTHR11062:SF268">
    <property type="entry name" value="FAMILY PROTEIN, PUTATIVE, EXPRESSED-RELATED"/>
    <property type="match status" value="1"/>
</dbReference>
<feature type="domain" description="EGF-like" evidence="7">
    <location>
        <begin position="112"/>
        <end position="145"/>
    </location>
</feature>
<comment type="caution">
    <text evidence="4">Lacks conserved residue(s) required for the propagation of feature annotation.</text>
</comment>
<dbReference type="PROSITE" id="PS00022">
    <property type="entry name" value="EGF_1"/>
    <property type="match status" value="1"/>
</dbReference>
<evidence type="ECO:0000256" key="5">
    <source>
        <dbReference type="SAM" id="MobiDB-lite"/>
    </source>
</evidence>
<keyword evidence="4" id="KW-0245">EGF-like domain</keyword>
<evidence type="ECO:0000256" key="6">
    <source>
        <dbReference type="SAM" id="SignalP"/>
    </source>
</evidence>
<dbReference type="EMBL" id="JAEHOE010000086">
    <property type="protein sequence ID" value="KAG2488200.1"/>
    <property type="molecule type" value="Genomic_DNA"/>
</dbReference>
<name>A0A836BTC7_9CHLO</name>
<evidence type="ECO:0000256" key="3">
    <source>
        <dbReference type="ARBA" id="ARBA00023034"/>
    </source>
</evidence>
<feature type="signal peptide" evidence="6">
    <location>
        <begin position="1"/>
        <end position="24"/>
    </location>
</feature>
<dbReference type="AlphaFoldDB" id="A0A836BTC7"/>
<dbReference type="PROSITE" id="PS50026">
    <property type="entry name" value="EGF_3"/>
    <property type="match status" value="1"/>
</dbReference>
<keyword evidence="9" id="KW-1185">Reference proteome</keyword>
<dbReference type="Pfam" id="PF03016">
    <property type="entry name" value="Exostosin_GT47"/>
    <property type="match status" value="1"/>
</dbReference>
<feature type="compositionally biased region" description="Low complexity" evidence="5">
    <location>
        <begin position="67"/>
        <end position="79"/>
    </location>
</feature>
<accession>A0A836BTC7</accession>
<dbReference type="FunFam" id="2.10.25.10:FF:000026">
    <property type="entry name" value="Teneurin transmembrane protein 2"/>
    <property type="match status" value="1"/>
</dbReference>
<dbReference type="GO" id="GO:0016757">
    <property type="term" value="F:glycosyltransferase activity"/>
    <property type="evidence" value="ECO:0007669"/>
    <property type="project" value="InterPro"/>
</dbReference>
<proteinExistence type="inferred from homology"/>
<dbReference type="GO" id="GO:0000139">
    <property type="term" value="C:Golgi membrane"/>
    <property type="evidence" value="ECO:0007669"/>
    <property type="project" value="UniProtKB-SubCell"/>
</dbReference>
<feature type="chain" id="PRO_5032858218" description="EGF-like domain-containing protein" evidence="6">
    <location>
        <begin position="25"/>
        <end position="802"/>
    </location>
</feature>
<keyword evidence="4" id="KW-1015">Disulfide bond</keyword>